<dbReference type="AlphaFoldDB" id="F9DG59"/>
<evidence type="ECO:0000313" key="1">
    <source>
        <dbReference type="EMBL" id="EGQ20590.1"/>
    </source>
</evidence>
<dbReference type="Proteomes" id="UP000004123">
    <property type="component" value="Unassembled WGS sequence"/>
</dbReference>
<gene>
    <name evidence="1" type="ORF">HMPREF9144_0649</name>
</gene>
<reference evidence="1 2" key="1">
    <citation type="submission" date="2011-04" db="EMBL/GenBank/DDBJ databases">
        <authorList>
            <person name="Muzny D."/>
            <person name="Qin X."/>
            <person name="Deng J."/>
            <person name="Jiang H."/>
            <person name="Liu Y."/>
            <person name="Qu J."/>
            <person name="Song X.-Z."/>
            <person name="Zhang L."/>
            <person name="Thornton R."/>
            <person name="Coyle M."/>
            <person name="Francisco L."/>
            <person name="Jackson L."/>
            <person name="Javaid M."/>
            <person name="Korchina V."/>
            <person name="Kovar C."/>
            <person name="Mata R."/>
            <person name="Mathew T."/>
            <person name="Ngo R."/>
            <person name="Nguyen L."/>
            <person name="Nguyen N."/>
            <person name="Okwuonu G."/>
            <person name="Ongeri F."/>
            <person name="Pham C."/>
            <person name="Simmons D."/>
            <person name="Wilczek-Boney K."/>
            <person name="Hale W."/>
            <person name="Jakkamsetti A."/>
            <person name="Pham P."/>
            <person name="Ruth R."/>
            <person name="San Lucas F."/>
            <person name="Warren J."/>
            <person name="Zhang J."/>
            <person name="Zhao Z."/>
            <person name="Zhou C."/>
            <person name="Zhu D."/>
            <person name="Lee S."/>
            <person name="Bess C."/>
            <person name="Blankenburg K."/>
            <person name="Forbes L."/>
            <person name="Fu Q."/>
            <person name="Gubbala S."/>
            <person name="Hirani K."/>
            <person name="Jayaseelan J.C."/>
            <person name="Lara F."/>
            <person name="Munidasa M."/>
            <person name="Palculict T."/>
            <person name="Patil S."/>
            <person name="Pu L.-L."/>
            <person name="Saada N."/>
            <person name="Tang L."/>
            <person name="Weissenberger G."/>
            <person name="Zhu Y."/>
            <person name="Hemphill L."/>
            <person name="Shang Y."/>
            <person name="Youmans B."/>
            <person name="Ayvaz T."/>
            <person name="Ross M."/>
            <person name="Santibanez J."/>
            <person name="Aqrawi P."/>
            <person name="Gross S."/>
            <person name="Joshi V."/>
            <person name="Fowler G."/>
            <person name="Nazareth L."/>
            <person name="Reid J."/>
            <person name="Worley K."/>
            <person name="Petrosino J."/>
            <person name="Highlander S."/>
            <person name="Gibbs R."/>
        </authorList>
    </citation>
    <scope>NUCLEOTIDE SEQUENCE [LARGE SCALE GENOMIC DNA]</scope>
    <source>
        <strain evidence="1 2">ATCC 700821</strain>
    </source>
</reference>
<dbReference type="STRING" id="997353.HMPREF9144_0649"/>
<sequence>MFTLRIESKFVYSIEDYSFAHQRFTEARHLFYQSCILLS</sequence>
<dbReference type="EMBL" id="AFPY01000029">
    <property type="protein sequence ID" value="EGQ20590.1"/>
    <property type="molecule type" value="Genomic_DNA"/>
</dbReference>
<protein>
    <submittedName>
        <fullName evidence="1">Uncharacterized protein</fullName>
    </submittedName>
</protein>
<evidence type="ECO:0000313" key="2">
    <source>
        <dbReference type="Proteomes" id="UP000004123"/>
    </source>
</evidence>
<proteinExistence type="predicted"/>
<name>F9DG59_9BACT</name>
<organism evidence="1 2">
    <name type="scientific">Prevotella pallens ATCC 700821</name>
    <dbReference type="NCBI Taxonomy" id="997353"/>
    <lineage>
        <taxon>Bacteria</taxon>
        <taxon>Pseudomonadati</taxon>
        <taxon>Bacteroidota</taxon>
        <taxon>Bacteroidia</taxon>
        <taxon>Bacteroidales</taxon>
        <taxon>Prevotellaceae</taxon>
        <taxon>Prevotella</taxon>
    </lineage>
</organism>
<comment type="caution">
    <text evidence="1">The sequence shown here is derived from an EMBL/GenBank/DDBJ whole genome shotgun (WGS) entry which is preliminary data.</text>
</comment>
<accession>F9DG59</accession>
<dbReference type="HOGENOM" id="CLU_3314815_0_0_10"/>